<dbReference type="Proteomes" id="UP000650424">
    <property type="component" value="Unassembled WGS sequence"/>
</dbReference>
<keyword evidence="1" id="KW-0732">Signal</keyword>
<dbReference type="InterPro" id="IPR025392">
    <property type="entry name" value="DUF4124"/>
</dbReference>
<reference evidence="3 4" key="1">
    <citation type="submission" date="2020-08" db="EMBL/GenBank/DDBJ databases">
        <title>Novel species isolated from subtropical streams in China.</title>
        <authorList>
            <person name="Lu H."/>
        </authorList>
    </citation>
    <scope>NUCLEOTIDE SEQUENCE [LARGE SCALE GENOMIC DNA]</scope>
    <source>
        <strain evidence="3 4">CY18W</strain>
    </source>
</reference>
<name>A0ABR6ZT07_9BURK</name>
<feature type="chain" id="PRO_5047209328" evidence="1">
    <location>
        <begin position="23"/>
        <end position="203"/>
    </location>
</feature>
<sequence>MNKSLLSAIFCLSIFASGAAHAEVRKCVTSTGETIYTDQPCNAKVGAVATEVKSDGALRKISSLQKEKDTGKSCWVLTHRYQQCSTSVDSVLMTNFKENCESPTNKFIKDSNAEADTGYKKTYRDNRYSREQTPDADDLEYSHRYVNKSRAVLQCEVLQKDMWNYLKNNFSEKIPQADAKGIEYRLLGLPDPSASEASYKRKR</sequence>
<evidence type="ECO:0000313" key="3">
    <source>
        <dbReference type="EMBL" id="MBC3919021.1"/>
    </source>
</evidence>
<evidence type="ECO:0000313" key="4">
    <source>
        <dbReference type="Proteomes" id="UP000650424"/>
    </source>
</evidence>
<protein>
    <submittedName>
        <fullName evidence="3">DUF4124 domain-containing protein</fullName>
    </submittedName>
</protein>
<feature type="signal peptide" evidence="1">
    <location>
        <begin position="1"/>
        <end position="22"/>
    </location>
</feature>
<accession>A0ABR6ZT07</accession>
<feature type="domain" description="DUF4124" evidence="2">
    <location>
        <begin position="11"/>
        <end position="51"/>
    </location>
</feature>
<dbReference type="Pfam" id="PF13511">
    <property type="entry name" value="DUF4124"/>
    <property type="match status" value="1"/>
</dbReference>
<comment type="caution">
    <text evidence="3">The sequence shown here is derived from an EMBL/GenBank/DDBJ whole genome shotgun (WGS) entry which is preliminary data.</text>
</comment>
<keyword evidence="4" id="KW-1185">Reference proteome</keyword>
<dbReference type="RefSeq" id="WP_186948294.1">
    <property type="nucleotide sequence ID" value="NZ_JACOGF010000008.1"/>
</dbReference>
<evidence type="ECO:0000256" key="1">
    <source>
        <dbReference type="SAM" id="SignalP"/>
    </source>
</evidence>
<proteinExistence type="predicted"/>
<dbReference type="EMBL" id="JACOGF010000008">
    <property type="protein sequence ID" value="MBC3919021.1"/>
    <property type="molecule type" value="Genomic_DNA"/>
</dbReference>
<evidence type="ECO:0000259" key="2">
    <source>
        <dbReference type="Pfam" id="PF13511"/>
    </source>
</evidence>
<gene>
    <name evidence="3" type="ORF">H8L32_16135</name>
</gene>
<organism evidence="3 4">
    <name type="scientific">Undibacterium hunanense</name>
    <dbReference type="NCBI Taxonomy" id="2762292"/>
    <lineage>
        <taxon>Bacteria</taxon>
        <taxon>Pseudomonadati</taxon>
        <taxon>Pseudomonadota</taxon>
        <taxon>Betaproteobacteria</taxon>
        <taxon>Burkholderiales</taxon>
        <taxon>Oxalobacteraceae</taxon>
        <taxon>Undibacterium</taxon>
    </lineage>
</organism>